<evidence type="ECO:0000313" key="4">
    <source>
        <dbReference type="Proteomes" id="UP001595615"/>
    </source>
</evidence>
<keyword evidence="2 3" id="KW-0560">Oxidoreductase</keyword>
<evidence type="ECO:0000313" key="3">
    <source>
        <dbReference type="EMBL" id="MFC3713228.1"/>
    </source>
</evidence>
<sequence>MDELAGYRGRWAVVTGAGEGIGLALAEGLARIGMNLVVVDIRTEAADAAAEALKAFGGETLSIVCDVSDRDSVAGLADRLVGQDILPSILWINAGVAVGASVLDVSPRTAEWVYGVNVLGAIWTAQAVVPLLLKAEGPRHVGITASVASVVPVRGPFTIYSASKQATAAVGEALAAELAPENVGVTILCPGLVNTGIWDAARARPERFGGARRLPDAVGERWRQAQGPEVVVRPALESIARGGGWCVVPTEADSEPGFEARHAAIRDGFPKP</sequence>
<evidence type="ECO:0000256" key="1">
    <source>
        <dbReference type="ARBA" id="ARBA00006484"/>
    </source>
</evidence>
<dbReference type="InterPro" id="IPR002347">
    <property type="entry name" value="SDR_fam"/>
</dbReference>
<dbReference type="Pfam" id="PF00106">
    <property type="entry name" value="adh_short"/>
    <property type="match status" value="1"/>
</dbReference>
<gene>
    <name evidence="3" type="ORF">ACFOMD_11630</name>
</gene>
<dbReference type="RefSeq" id="WP_380861510.1">
    <property type="nucleotide sequence ID" value="NZ_JBHRXV010000010.1"/>
</dbReference>
<proteinExistence type="inferred from homology"/>
<accession>A0ABV7XDW4</accession>
<dbReference type="PANTHER" id="PTHR24322">
    <property type="entry name" value="PKSB"/>
    <property type="match status" value="1"/>
</dbReference>
<dbReference type="GO" id="GO:0016491">
    <property type="term" value="F:oxidoreductase activity"/>
    <property type="evidence" value="ECO:0007669"/>
    <property type="project" value="UniProtKB-KW"/>
</dbReference>
<comment type="similarity">
    <text evidence="1">Belongs to the short-chain dehydrogenases/reductases (SDR) family.</text>
</comment>
<dbReference type="EMBL" id="JBHRXV010000010">
    <property type="protein sequence ID" value="MFC3713228.1"/>
    <property type="molecule type" value="Genomic_DNA"/>
</dbReference>
<name>A0ABV7XDW4_9SPHN</name>
<comment type="caution">
    <text evidence="3">The sequence shown here is derived from an EMBL/GenBank/DDBJ whole genome shotgun (WGS) entry which is preliminary data.</text>
</comment>
<protein>
    <submittedName>
        <fullName evidence="3">SDR family NAD(P)-dependent oxidoreductase</fullName>
        <ecNumber evidence="3">1.-.-.-</ecNumber>
    </submittedName>
</protein>
<dbReference type="Gene3D" id="3.40.50.720">
    <property type="entry name" value="NAD(P)-binding Rossmann-like Domain"/>
    <property type="match status" value="1"/>
</dbReference>
<dbReference type="PROSITE" id="PS00061">
    <property type="entry name" value="ADH_SHORT"/>
    <property type="match status" value="1"/>
</dbReference>
<dbReference type="PANTHER" id="PTHR24322:SF736">
    <property type="entry name" value="RETINOL DEHYDROGENASE 10"/>
    <property type="match status" value="1"/>
</dbReference>
<dbReference type="SUPFAM" id="SSF51735">
    <property type="entry name" value="NAD(P)-binding Rossmann-fold domains"/>
    <property type="match status" value="1"/>
</dbReference>
<dbReference type="Proteomes" id="UP001595615">
    <property type="component" value="Unassembled WGS sequence"/>
</dbReference>
<evidence type="ECO:0000256" key="2">
    <source>
        <dbReference type="ARBA" id="ARBA00023002"/>
    </source>
</evidence>
<reference evidence="4" key="1">
    <citation type="journal article" date="2019" name="Int. J. Syst. Evol. Microbiol.">
        <title>The Global Catalogue of Microorganisms (GCM) 10K type strain sequencing project: providing services to taxonomists for standard genome sequencing and annotation.</title>
        <authorList>
            <consortium name="The Broad Institute Genomics Platform"/>
            <consortium name="The Broad Institute Genome Sequencing Center for Infectious Disease"/>
            <person name="Wu L."/>
            <person name="Ma J."/>
        </authorList>
    </citation>
    <scope>NUCLEOTIDE SEQUENCE [LARGE SCALE GENOMIC DNA]</scope>
    <source>
        <strain evidence="4">KCTC 42644</strain>
    </source>
</reference>
<dbReference type="CDD" id="cd05233">
    <property type="entry name" value="SDR_c"/>
    <property type="match status" value="1"/>
</dbReference>
<dbReference type="EC" id="1.-.-.-" evidence="3"/>
<dbReference type="InterPro" id="IPR036291">
    <property type="entry name" value="NAD(P)-bd_dom_sf"/>
</dbReference>
<dbReference type="PRINTS" id="PR00081">
    <property type="entry name" value="GDHRDH"/>
</dbReference>
<dbReference type="InterPro" id="IPR020904">
    <property type="entry name" value="Sc_DH/Rdtase_CS"/>
</dbReference>
<organism evidence="3 4">
    <name type="scientific">Sphingoaurantiacus capsulatus</name>
    <dbReference type="NCBI Taxonomy" id="1771310"/>
    <lineage>
        <taxon>Bacteria</taxon>
        <taxon>Pseudomonadati</taxon>
        <taxon>Pseudomonadota</taxon>
        <taxon>Alphaproteobacteria</taxon>
        <taxon>Sphingomonadales</taxon>
        <taxon>Sphingosinicellaceae</taxon>
        <taxon>Sphingoaurantiacus</taxon>
    </lineage>
</organism>
<keyword evidence="4" id="KW-1185">Reference proteome</keyword>